<dbReference type="AlphaFoldDB" id="A0A2K0U2C8"/>
<accession>A0A2K0U2C8</accession>
<dbReference type="EMBL" id="MTYI01000111">
    <property type="protein sequence ID" value="PNP51930.1"/>
    <property type="molecule type" value="Genomic_DNA"/>
</dbReference>
<sequence length="176" mass="19693">MHSIPTIHSRDSILNILSTASTVSIVNIPSMCSILSTRSILPMRSTHSIHNTRGTLARLIIIQPHPIKQQRMEISRALPRLIPIDIGLAMALFDRHTIRLPRAQVPAQECQLMRSRNSLGLVIRHLKATMALRADLQPSPRITYPLFGHNQITDPHLEKSVGPTANDQDELILVAY</sequence>
<name>A0A2K0U2C8_TRIHA</name>
<comment type="caution">
    <text evidence="1">The sequence shown here is derived from an EMBL/GenBank/DDBJ whole genome shotgun (WGS) entry which is preliminary data.</text>
</comment>
<evidence type="ECO:0000313" key="1">
    <source>
        <dbReference type="EMBL" id="PNP51930.1"/>
    </source>
</evidence>
<dbReference type="Proteomes" id="UP000236290">
    <property type="component" value="Unassembled WGS sequence"/>
</dbReference>
<protein>
    <submittedName>
        <fullName evidence="1">Uncharacterized protein</fullName>
    </submittedName>
</protein>
<evidence type="ECO:0000313" key="2">
    <source>
        <dbReference type="Proteomes" id="UP000236290"/>
    </source>
</evidence>
<gene>
    <name evidence="1" type="ORF">THARTR1_07139</name>
</gene>
<organism evidence="1 2">
    <name type="scientific">Trichoderma harzianum</name>
    <name type="common">Hypocrea lixii</name>
    <dbReference type="NCBI Taxonomy" id="5544"/>
    <lineage>
        <taxon>Eukaryota</taxon>
        <taxon>Fungi</taxon>
        <taxon>Dikarya</taxon>
        <taxon>Ascomycota</taxon>
        <taxon>Pezizomycotina</taxon>
        <taxon>Sordariomycetes</taxon>
        <taxon>Hypocreomycetidae</taxon>
        <taxon>Hypocreales</taxon>
        <taxon>Hypocreaceae</taxon>
        <taxon>Trichoderma</taxon>
    </lineage>
</organism>
<proteinExistence type="predicted"/>
<dbReference type="OrthoDB" id="10599103at2759"/>
<reference evidence="1 2" key="1">
    <citation type="submission" date="2017-02" db="EMBL/GenBank/DDBJ databases">
        <title>Genomes of Trichoderma spp. with biocontrol activity.</title>
        <authorList>
            <person name="Gardiner D."/>
            <person name="Kazan K."/>
            <person name="Vos C."/>
            <person name="Harvey P."/>
        </authorList>
    </citation>
    <scope>NUCLEOTIDE SEQUENCE [LARGE SCALE GENOMIC DNA]</scope>
    <source>
        <strain evidence="1 2">Tr1</strain>
    </source>
</reference>